<dbReference type="InterPro" id="IPR050256">
    <property type="entry name" value="Glycosyltransferase_2"/>
</dbReference>
<dbReference type="SUPFAM" id="SSF53448">
    <property type="entry name" value="Nucleotide-diphospho-sugar transferases"/>
    <property type="match status" value="1"/>
</dbReference>
<dbReference type="OrthoDB" id="3177103at2"/>
<keyword evidence="4" id="KW-0328">Glycosyltransferase</keyword>
<keyword evidence="2" id="KW-1133">Transmembrane helix</keyword>
<protein>
    <submittedName>
        <fullName evidence="4">Putative glycosyltransferase</fullName>
        <ecNumber evidence="4">2.4.-.-</ecNumber>
    </submittedName>
</protein>
<dbReference type="AlphaFoldDB" id="A0A387HS59"/>
<dbReference type="InterPro" id="IPR001173">
    <property type="entry name" value="Glyco_trans_2-like"/>
</dbReference>
<dbReference type="KEGG" id="shun:DWB77_07125"/>
<gene>
    <name evidence="4" type="ORF">DWB77_07125</name>
</gene>
<keyword evidence="2" id="KW-0472">Membrane</keyword>
<feature type="transmembrane region" description="Helical" evidence="2">
    <location>
        <begin position="261"/>
        <end position="284"/>
    </location>
</feature>
<feature type="domain" description="Glycosyltransferase 2-like" evidence="3">
    <location>
        <begin position="8"/>
        <end position="160"/>
    </location>
</feature>
<evidence type="ECO:0000256" key="2">
    <source>
        <dbReference type="SAM" id="Phobius"/>
    </source>
</evidence>
<keyword evidence="5" id="KW-1185">Reference proteome</keyword>
<dbReference type="GO" id="GO:0016757">
    <property type="term" value="F:glycosyltransferase activity"/>
    <property type="evidence" value="ECO:0007669"/>
    <property type="project" value="UniProtKB-KW"/>
</dbReference>
<proteinExistence type="inferred from homology"/>
<evidence type="ECO:0000313" key="5">
    <source>
        <dbReference type="Proteomes" id="UP000271554"/>
    </source>
</evidence>
<evidence type="ECO:0000259" key="3">
    <source>
        <dbReference type="Pfam" id="PF00535"/>
    </source>
</evidence>
<evidence type="ECO:0000256" key="1">
    <source>
        <dbReference type="ARBA" id="ARBA00006739"/>
    </source>
</evidence>
<dbReference type="PANTHER" id="PTHR48090">
    <property type="entry name" value="UNDECAPRENYL-PHOSPHATE 4-DEOXY-4-FORMAMIDO-L-ARABINOSE TRANSFERASE-RELATED"/>
    <property type="match status" value="1"/>
</dbReference>
<keyword evidence="2" id="KW-0812">Transmembrane</keyword>
<dbReference type="RefSeq" id="WP_120726589.1">
    <property type="nucleotide sequence ID" value="NZ_CP032698.1"/>
</dbReference>
<organism evidence="4 5">
    <name type="scientific">Streptomyces hundungensis</name>
    <dbReference type="NCBI Taxonomy" id="1077946"/>
    <lineage>
        <taxon>Bacteria</taxon>
        <taxon>Bacillati</taxon>
        <taxon>Actinomycetota</taxon>
        <taxon>Actinomycetes</taxon>
        <taxon>Kitasatosporales</taxon>
        <taxon>Streptomycetaceae</taxon>
        <taxon>Streptomyces</taxon>
    </lineage>
</organism>
<dbReference type="EMBL" id="CP032698">
    <property type="protein sequence ID" value="AYG84910.1"/>
    <property type="molecule type" value="Genomic_DNA"/>
</dbReference>
<dbReference type="Gene3D" id="3.90.550.10">
    <property type="entry name" value="Spore Coat Polysaccharide Biosynthesis Protein SpsA, Chain A"/>
    <property type="match status" value="1"/>
</dbReference>
<comment type="similarity">
    <text evidence="1">Belongs to the glycosyltransferase 2 family.</text>
</comment>
<feature type="transmembrane region" description="Helical" evidence="2">
    <location>
        <begin position="228"/>
        <end position="249"/>
    </location>
</feature>
<dbReference type="CDD" id="cd04179">
    <property type="entry name" value="DPM_DPG-synthase_like"/>
    <property type="match status" value="1"/>
</dbReference>
<dbReference type="Proteomes" id="UP000271554">
    <property type="component" value="Chromosome"/>
</dbReference>
<evidence type="ECO:0000313" key="4">
    <source>
        <dbReference type="EMBL" id="AYG84910.1"/>
    </source>
</evidence>
<accession>A0A387HS59</accession>
<name>A0A387HS59_9ACTN</name>
<keyword evidence="4" id="KW-0808">Transferase</keyword>
<dbReference type="PANTHER" id="PTHR48090:SF7">
    <property type="entry name" value="RFBJ PROTEIN"/>
    <property type="match status" value="1"/>
</dbReference>
<dbReference type="InterPro" id="IPR029044">
    <property type="entry name" value="Nucleotide-diphossugar_trans"/>
</dbReference>
<dbReference type="EC" id="2.4.-.-" evidence="4"/>
<reference evidence="4 5" key="1">
    <citation type="submission" date="2018-10" db="EMBL/GenBank/DDBJ databases">
        <title>Relationship between Morphology and Antimicrobial Activity in Streptomyces.</title>
        <authorList>
            <person name="Kang H.J."/>
            <person name="Kim S.B."/>
        </authorList>
    </citation>
    <scope>NUCLEOTIDE SEQUENCE [LARGE SCALE GENOMIC DNA]</scope>
    <source>
        <strain evidence="4 5">BH38</strain>
    </source>
</reference>
<sequence>MNPAIACVVPCYNEEAAIGKVVHDLRASLPEAVIYVYDNASTDNTVAEALKAGAVVRHEPRKGKGNVIRRAFADIEADALLIIDGDDTYDASRAREMVELLFEGPYDQVVGARREIVDTAYRAGHAVGNKMLTGTVRSLFGNDVSDMLSGYRVFSRRYIKSFPALSHEFETETEMTVHALSLRLPTAEMEVDFKDRPAGSVSKLRTYRDGWRILKLILGLARRQRPSLFHSVVAGLLTLVSLALGVPLISEFIRTGTVPRLPTAVLAAAIMIIAVLVLLVGYILESFMHMRQEQARLAHLRYPAPTRDTDFVPDMLQDAKKA</sequence>
<dbReference type="Pfam" id="PF00535">
    <property type="entry name" value="Glycos_transf_2"/>
    <property type="match status" value="1"/>
</dbReference>